<evidence type="ECO:0000256" key="2">
    <source>
        <dbReference type="ARBA" id="ARBA00022475"/>
    </source>
</evidence>
<feature type="transmembrane region" description="Helical" evidence="10">
    <location>
        <begin position="109"/>
        <end position="129"/>
    </location>
</feature>
<keyword evidence="7 10" id="KW-0472">Membrane</keyword>
<keyword evidence="2" id="KW-1003">Cell membrane</keyword>
<feature type="domain" description="POTRA" evidence="11">
    <location>
        <begin position="145"/>
        <end position="214"/>
    </location>
</feature>
<dbReference type="InterPro" id="IPR034746">
    <property type="entry name" value="POTRA"/>
</dbReference>
<evidence type="ECO:0000259" key="11">
    <source>
        <dbReference type="PROSITE" id="PS51779"/>
    </source>
</evidence>
<dbReference type="PANTHER" id="PTHR35851:SF1">
    <property type="entry name" value="CELL DIVISION PROTEIN FTSQ"/>
    <property type="match status" value="1"/>
</dbReference>
<dbReference type="Pfam" id="PF03799">
    <property type="entry name" value="FtsQ_DivIB_C"/>
    <property type="match status" value="1"/>
</dbReference>
<dbReference type="Pfam" id="PF08478">
    <property type="entry name" value="POTRA_1"/>
    <property type="match status" value="1"/>
</dbReference>
<keyword evidence="8" id="KW-0131">Cell cycle</keyword>
<evidence type="ECO:0000256" key="4">
    <source>
        <dbReference type="ARBA" id="ARBA00022618"/>
    </source>
</evidence>
<keyword evidence="3" id="KW-0997">Cell inner membrane</keyword>
<evidence type="ECO:0000256" key="8">
    <source>
        <dbReference type="ARBA" id="ARBA00023306"/>
    </source>
</evidence>
<reference evidence="12 13" key="1">
    <citation type="submission" date="2016-12" db="EMBL/GenBank/DDBJ databases">
        <authorList>
            <person name="Song W.-J."/>
            <person name="Kurnit D.M."/>
        </authorList>
    </citation>
    <scope>NUCLEOTIDE SEQUENCE [LARGE SCALE GENOMIC DNA]</scope>
    <source>
        <strain evidence="12 13">DSM 18488</strain>
    </source>
</reference>
<dbReference type="GO" id="GO:0016020">
    <property type="term" value="C:membrane"/>
    <property type="evidence" value="ECO:0007669"/>
    <property type="project" value="UniProtKB-SubCell"/>
</dbReference>
<dbReference type="InterPro" id="IPR005548">
    <property type="entry name" value="Cell_div_FtsQ/DivIB_C"/>
</dbReference>
<sequence length="368" mass="42524">MLRDFEERDKDELLQKMDMGGTKLKALKLQHRARATGIFLRQCLRELSGKGRKRTTRNSDLRQHSFASMPEPAKKSRKRLSLSRVRNKIRQNQRVRKDTFDTQLNKRPFPVRIFPLALTALAISMFFTFDGEKMIGRLFNDISIFKVRELDFIGCESTSKDRLRLLTGINLYQTSLLGLDTDIVATNVEQDPWVSRAVVKRNWPSEIVIEVVEHQPVAMINRSTTSQPQLFYVDKTGTAFLEVNPGQDVDYPVITGLDRFAEEEQRQAIFADIYSFLRYAGRNNPNLPAQSVSEIHINEQGEMVIYLVDHTFPIFFGKGDIYEKYIRLVKVLEALYKEKRKGMLISGVEYIRMDYLNDKVLVAQSESG</sequence>
<dbReference type="InterPro" id="IPR026579">
    <property type="entry name" value="FtsQ"/>
</dbReference>
<dbReference type="PROSITE" id="PS51779">
    <property type="entry name" value="POTRA"/>
    <property type="match status" value="1"/>
</dbReference>
<evidence type="ECO:0000313" key="12">
    <source>
        <dbReference type="EMBL" id="SHO44427.1"/>
    </source>
</evidence>
<dbReference type="EMBL" id="FRFE01000003">
    <property type="protein sequence ID" value="SHO44427.1"/>
    <property type="molecule type" value="Genomic_DNA"/>
</dbReference>
<dbReference type="PANTHER" id="PTHR35851">
    <property type="entry name" value="CELL DIVISION PROTEIN FTSQ"/>
    <property type="match status" value="1"/>
</dbReference>
<feature type="region of interest" description="Disordered" evidence="9">
    <location>
        <begin position="50"/>
        <end position="78"/>
    </location>
</feature>
<proteinExistence type="predicted"/>
<dbReference type="OrthoDB" id="5430212at2"/>
<keyword evidence="6 10" id="KW-1133">Transmembrane helix</keyword>
<evidence type="ECO:0000256" key="1">
    <source>
        <dbReference type="ARBA" id="ARBA00004370"/>
    </source>
</evidence>
<keyword evidence="4 12" id="KW-0132">Cell division</keyword>
<evidence type="ECO:0000256" key="3">
    <source>
        <dbReference type="ARBA" id="ARBA00022519"/>
    </source>
</evidence>
<evidence type="ECO:0000313" key="13">
    <source>
        <dbReference type="Proteomes" id="UP000184603"/>
    </source>
</evidence>
<evidence type="ECO:0000256" key="6">
    <source>
        <dbReference type="ARBA" id="ARBA00022989"/>
    </source>
</evidence>
<keyword evidence="13" id="KW-1185">Reference proteome</keyword>
<dbReference type="RefSeq" id="WP_073612107.1">
    <property type="nucleotide sequence ID" value="NZ_FRFE01000003.1"/>
</dbReference>
<evidence type="ECO:0000256" key="9">
    <source>
        <dbReference type="SAM" id="MobiDB-lite"/>
    </source>
</evidence>
<dbReference type="GO" id="GO:0090529">
    <property type="term" value="P:cell septum assembly"/>
    <property type="evidence" value="ECO:0007669"/>
    <property type="project" value="InterPro"/>
</dbReference>
<dbReference type="Gene3D" id="3.10.20.310">
    <property type="entry name" value="membrane protein fhac"/>
    <property type="match status" value="1"/>
</dbReference>
<comment type="subcellular location">
    <subcellularLocation>
        <location evidence="1">Membrane</location>
    </subcellularLocation>
</comment>
<protein>
    <submittedName>
        <fullName evidence="12">Cell division protein FtsQ</fullName>
    </submittedName>
</protein>
<name>A0A1M7XZ69_9BACT</name>
<gene>
    <name evidence="12" type="ORF">SAMN02745220_00741</name>
</gene>
<keyword evidence="5 10" id="KW-0812">Transmembrane</keyword>
<dbReference type="Proteomes" id="UP000184603">
    <property type="component" value="Unassembled WGS sequence"/>
</dbReference>
<dbReference type="InterPro" id="IPR013685">
    <property type="entry name" value="POTRA_FtsQ_type"/>
</dbReference>
<organism evidence="12 13">
    <name type="scientific">Desulfopila aestuarii DSM 18488</name>
    <dbReference type="NCBI Taxonomy" id="1121416"/>
    <lineage>
        <taxon>Bacteria</taxon>
        <taxon>Pseudomonadati</taxon>
        <taxon>Thermodesulfobacteriota</taxon>
        <taxon>Desulfobulbia</taxon>
        <taxon>Desulfobulbales</taxon>
        <taxon>Desulfocapsaceae</taxon>
        <taxon>Desulfopila</taxon>
    </lineage>
</organism>
<evidence type="ECO:0000256" key="5">
    <source>
        <dbReference type="ARBA" id="ARBA00022692"/>
    </source>
</evidence>
<dbReference type="AlphaFoldDB" id="A0A1M7XZ69"/>
<accession>A0A1M7XZ69</accession>
<dbReference type="STRING" id="1121416.SAMN02745220_00741"/>
<evidence type="ECO:0000256" key="10">
    <source>
        <dbReference type="SAM" id="Phobius"/>
    </source>
</evidence>
<evidence type="ECO:0000256" key="7">
    <source>
        <dbReference type="ARBA" id="ARBA00023136"/>
    </source>
</evidence>